<proteinExistence type="predicted"/>
<evidence type="ECO:0000313" key="1">
    <source>
        <dbReference type="EMBL" id="GJT53255.1"/>
    </source>
</evidence>
<protein>
    <submittedName>
        <fullName evidence="1">Uncharacterized protein</fullName>
    </submittedName>
</protein>
<reference evidence="1" key="2">
    <citation type="submission" date="2022-01" db="EMBL/GenBank/DDBJ databases">
        <authorList>
            <person name="Yamashiro T."/>
            <person name="Shiraishi A."/>
            <person name="Satake H."/>
            <person name="Nakayama K."/>
        </authorList>
    </citation>
    <scope>NUCLEOTIDE SEQUENCE</scope>
</reference>
<sequence>MKGVGVIKELVPRMFALELNKNATVSSKLNASSLDNSFRRKARSGIEEMQLNSLAEISRMTYSRPLAKLVSLGRLEVMGVFTVASFERRLMGIGFRMLVCRLGFKFKLKGDGLEGVYYGLWWYMWNFRNKLLFDKKISEKALIFDNLVSSSFYWCKFRCKASFKWDD</sequence>
<dbReference type="EMBL" id="BQNB010016570">
    <property type="protein sequence ID" value="GJT53255.1"/>
    <property type="molecule type" value="Genomic_DNA"/>
</dbReference>
<accession>A0ABQ5EQR7</accession>
<name>A0ABQ5EQR7_9ASTR</name>
<dbReference type="Proteomes" id="UP001151760">
    <property type="component" value="Unassembled WGS sequence"/>
</dbReference>
<organism evidence="1 2">
    <name type="scientific">Tanacetum coccineum</name>
    <dbReference type="NCBI Taxonomy" id="301880"/>
    <lineage>
        <taxon>Eukaryota</taxon>
        <taxon>Viridiplantae</taxon>
        <taxon>Streptophyta</taxon>
        <taxon>Embryophyta</taxon>
        <taxon>Tracheophyta</taxon>
        <taxon>Spermatophyta</taxon>
        <taxon>Magnoliopsida</taxon>
        <taxon>eudicotyledons</taxon>
        <taxon>Gunneridae</taxon>
        <taxon>Pentapetalae</taxon>
        <taxon>asterids</taxon>
        <taxon>campanulids</taxon>
        <taxon>Asterales</taxon>
        <taxon>Asteraceae</taxon>
        <taxon>Asteroideae</taxon>
        <taxon>Anthemideae</taxon>
        <taxon>Anthemidinae</taxon>
        <taxon>Tanacetum</taxon>
    </lineage>
</organism>
<evidence type="ECO:0000313" key="2">
    <source>
        <dbReference type="Proteomes" id="UP001151760"/>
    </source>
</evidence>
<reference evidence="1" key="1">
    <citation type="journal article" date="2022" name="Int. J. Mol. Sci.">
        <title>Draft Genome of Tanacetum Coccineum: Genomic Comparison of Closely Related Tanacetum-Family Plants.</title>
        <authorList>
            <person name="Yamashiro T."/>
            <person name="Shiraishi A."/>
            <person name="Nakayama K."/>
            <person name="Satake H."/>
        </authorList>
    </citation>
    <scope>NUCLEOTIDE SEQUENCE</scope>
</reference>
<comment type="caution">
    <text evidence="1">The sequence shown here is derived from an EMBL/GenBank/DDBJ whole genome shotgun (WGS) entry which is preliminary data.</text>
</comment>
<keyword evidence="2" id="KW-1185">Reference proteome</keyword>
<gene>
    <name evidence="1" type="ORF">Tco_0988309</name>
</gene>